<evidence type="ECO:0000256" key="2">
    <source>
        <dbReference type="SAM" id="SignalP"/>
    </source>
</evidence>
<protein>
    <submittedName>
        <fullName evidence="4">OmpA family protein</fullName>
    </submittedName>
</protein>
<evidence type="ECO:0000313" key="4">
    <source>
        <dbReference type="EMBL" id="TXD97465.1"/>
    </source>
</evidence>
<dbReference type="GO" id="GO:0016020">
    <property type="term" value="C:membrane"/>
    <property type="evidence" value="ECO:0007669"/>
    <property type="project" value="UniProtKB-UniRule"/>
</dbReference>
<reference evidence="4 5" key="1">
    <citation type="submission" date="2019-08" db="EMBL/GenBank/DDBJ databases">
        <title>Genome sequence of Psychrobacter frigidicola ACAM304 (type strain).</title>
        <authorList>
            <person name="Bowman J.P."/>
        </authorList>
    </citation>
    <scope>NUCLEOTIDE SEQUENCE [LARGE SCALE GENOMIC DNA]</scope>
    <source>
        <strain evidence="4 5">ACAM 304</strain>
    </source>
</reference>
<comment type="caution">
    <text evidence="4">The sequence shown here is derived from an EMBL/GenBank/DDBJ whole genome shotgun (WGS) entry which is preliminary data.</text>
</comment>
<dbReference type="InterPro" id="IPR050330">
    <property type="entry name" value="Bact_OuterMem_StrucFunc"/>
</dbReference>
<dbReference type="GO" id="GO:0005509">
    <property type="term" value="F:calcium ion binding"/>
    <property type="evidence" value="ECO:0007669"/>
    <property type="project" value="InterPro"/>
</dbReference>
<organism evidence="4 5">
    <name type="scientific">Psychrobacter frigidicola</name>
    <dbReference type="NCBI Taxonomy" id="45611"/>
    <lineage>
        <taxon>Bacteria</taxon>
        <taxon>Pseudomonadati</taxon>
        <taxon>Pseudomonadota</taxon>
        <taxon>Gammaproteobacteria</taxon>
        <taxon>Moraxellales</taxon>
        <taxon>Moraxellaceae</taxon>
        <taxon>Psychrobacter</taxon>
    </lineage>
</organism>
<dbReference type="AlphaFoldDB" id="A0A5C7A466"/>
<dbReference type="RefSeq" id="WP_147220992.1">
    <property type="nucleotide sequence ID" value="NZ_CAJGYY010000001.1"/>
</dbReference>
<feature type="chain" id="PRO_5022658701" evidence="2">
    <location>
        <begin position="23"/>
        <end position="196"/>
    </location>
</feature>
<keyword evidence="5" id="KW-1185">Reference proteome</keyword>
<feature type="domain" description="OmpA-like" evidence="3">
    <location>
        <begin position="79"/>
        <end position="196"/>
    </location>
</feature>
<sequence length="196" mass="21980">MTIKICSKVAALCAVLALSACRTTTQNPLITNAIIVDAPTIFISIDSDGDGVPDDIDECPGTPLNVVVDDRGCPHSLLFGENEFRMEARAYYAENSSEIKSEYYEQLDNAGKKMQDHLDAVMHIEGHISKREDNGANQTLSRYRVEGIKNYMTMKYNIDPDRINTFYYGSERPIATNDAENSWLNQRIYALISNVE</sequence>
<gene>
    <name evidence="4" type="ORF">ES754_00255</name>
</gene>
<evidence type="ECO:0000259" key="3">
    <source>
        <dbReference type="PROSITE" id="PS51123"/>
    </source>
</evidence>
<dbReference type="OrthoDB" id="6658491at2"/>
<dbReference type="Pfam" id="PF00691">
    <property type="entry name" value="OmpA"/>
    <property type="match status" value="1"/>
</dbReference>
<dbReference type="InterPro" id="IPR006665">
    <property type="entry name" value="OmpA-like"/>
</dbReference>
<name>A0A5C7A466_9GAMM</name>
<dbReference type="SUPFAM" id="SSF103647">
    <property type="entry name" value="TSP type-3 repeat"/>
    <property type="match status" value="1"/>
</dbReference>
<dbReference type="EMBL" id="VORZ01000001">
    <property type="protein sequence ID" value="TXD97465.1"/>
    <property type="molecule type" value="Genomic_DNA"/>
</dbReference>
<dbReference type="PROSITE" id="PS51257">
    <property type="entry name" value="PROKAR_LIPOPROTEIN"/>
    <property type="match status" value="1"/>
</dbReference>
<evidence type="ECO:0000256" key="1">
    <source>
        <dbReference type="PROSITE-ProRule" id="PRU00473"/>
    </source>
</evidence>
<dbReference type="InterPro" id="IPR036737">
    <property type="entry name" value="OmpA-like_sf"/>
</dbReference>
<keyword evidence="1" id="KW-0472">Membrane</keyword>
<evidence type="ECO:0000313" key="5">
    <source>
        <dbReference type="Proteomes" id="UP000321903"/>
    </source>
</evidence>
<dbReference type="PANTHER" id="PTHR30329:SF21">
    <property type="entry name" value="LIPOPROTEIN YIAD-RELATED"/>
    <property type="match status" value="1"/>
</dbReference>
<dbReference type="InterPro" id="IPR028974">
    <property type="entry name" value="TSP_type-3_rpt"/>
</dbReference>
<accession>A0A5C7A466</accession>
<dbReference type="PROSITE" id="PS51123">
    <property type="entry name" value="OMPA_2"/>
    <property type="match status" value="1"/>
</dbReference>
<keyword evidence="2" id="KW-0732">Signal</keyword>
<feature type="signal peptide" evidence="2">
    <location>
        <begin position="1"/>
        <end position="22"/>
    </location>
</feature>
<dbReference type="PANTHER" id="PTHR30329">
    <property type="entry name" value="STATOR ELEMENT OF FLAGELLAR MOTOR COMPLEX"/>
    <property type="match status" value="1"/>
</dbReference>
<proteinExistence type="predicted"/>
<dbReference type="CDD" id="cd07185">
    <property type="entry name" value="OmpA_C-like"/>
    <property type="match status" value="1"/>
</dbReference>
<dbReference type="Proteomes" id="UP000321903">
    <property type="component" value="Unassembled WGS sequence"/>
</dbReference>
<dbReference type="Gene3D" id="3.30.1330.60">
    <property type="entry name" value="OmpA-like domain"/>
    <property type="match status" value="1"/>
</dbReference>
<dbReference type="SUPFAM" id="SSF103088">
    <property type="entry name" value="OmpA-like"/>
    <property type="match status" value="1"/>
</dbReference>